<dbReference type="PATRIC" id="fig|1429043.3.peg.5702"/>
<evidence type="ECO:0000313" key="2">
    <source>
        <dbReference type="Proteomes" id="UP000032233"/>
    </source>
</evidence>
<comment type="caution">
    <text evidence="1">The sequence shown here is derived from an EMBL/GenBank/DDBJ whole genome shotgun (WGS) entry which is preliminary data.</text>
</comment>
<organism evidence="1 2">
    <name type="scientific">Dethiosulfatarculus sandiegensis</name>
    <dbReference type="NCBI Taxonomy" id="1429043"/>
    <lineage>
        <taxon>Bacteria</taxon>
        <taxon>Pseudomonadati</taxon>
        <taxon>Thermodesulfobacteriota</taxon>
        <taxon>Desulfarculia</taxon>
        <taxon>Desulfarculales</taxon>
        <taxon>Desulfarculaceae</taxon>
        <taxon>Dethiosulfatarculus</taxon>
    </lineage>
</organism>
<dbReference type="Gene3D" id="3.40.630.30">
    <property type="match status" value="1"/>
</dbReference>
<keyword evidence="2" id="KW-1185">Reference proteome</keyword>
<dbReference type="EMBL" id="AZAC01000078">
    <property type="protein sequence ID" value="KIX10877.1"/>
    <property type="molecule type" value="Genomic_DNA"/>
</dbReference>
<dbReference type="Proteomes" id="UP000032233">
    <property type="component" value="Unassembled WGS sequence"/>
</dbReference>
<sequence>MTQNQPKIDSEPIIRLFEPADAEGVALLFREVYGDGYPIRTYYNPPELIKAFEKKEIIPAVAVLPQGRVVSFLACYRSAPHEKVYETGVGLTLVEYRKKGLSERLMFFLTQNLSRVTEFETIFGEAVTNHVYTQKISLNVGMEETALEVDLMPAAAYAKEKSAEGRVSALLLFKHFPKTEKEVYLPEHLDGFLRDIYRGTDLPRKLITVRVKPVKSRESRLEQVYFDFAQVNRLTLWEAGADLPDRLHAVESGVRERGGKVMQCWLRLEHDTVGWGARVLSDQGYFCGGVLPGWFGHDGILMQKIMTEPNWQGINLYSVRSEQICKMVKEQWETVK</sequence>
<dbReference type="InParanoid" id="A0A0D2G7C8"/>
<name>A0A0D2G7C8_9BACT</name>
<dbReference type="AlphaFoldDB" id="A0A0D2G7C8"/>
<gene>
    <name evidence="1" type="ORF">X474_26915</name>
</gene>
<dbReference type="SUPFAM" id="SSF55729">
    <property type="entry name" value="Acyl-CoA N-acyltransferases (Nat)"/>
    <property type="match status" value="1"/>
</dbReference>
<accession>A0A0D2G7C8</accession>
<dbReference type="OrthoDB" id="5412651at2"/>
<proteinExistence type="predicted"/>
<reference evidence="1 2" key="1">
    <citation type="submission" date="2013-11" db="EMBL/GenBank/DDBJ databases">
        <title>Metagenomic analysis of a methanogenic consortium involved in long chain n-alkane degradation.</title>
        <authorList>
            <person name="Davidova I.A."/>
            <person name="Callaghan A.V."/>
            <person name="Wawrik B."/>
            <person name="Pruitt S."/>
            <person name="Marks C."/>
            <person name="Duncan K.E."/>
            <person name="Suflita J.M."/>
        </authorList>
    </citation>
    <scope>NUCLEOTIDE SEQUENCE [LARGE SCALE GENOMIC DNA]</scope>
    <source>
        <strain evidence="1 2">SPR</strain>
    </source>
</reference>
<dbReference type="InterPro" id="IPR016181">
    <property type="entry name" value="Acyl_CoA_acyltransferase"/>
</dbReference>
<protein>
    <recommendedName>
        <fullName evidence="3">N-acetyltransferase domain-containing protein</fullName>
    </recommendedName>
</protein>
<evidence type="ECO:0000313" key="1">
    <source>
        <dbReference type="EMBL" id="KIX10877.1"/>
    </source>
</evidence>
<evidence type="ECO:0008006" key="3">
    <source>
        <dbReference type="Google" id="ProtNLM"/>
    </source>
</evidence>
<dbReference type="RefSeq" id="WP_044352669.1">
    <property type="nucleotide sequence ID" value="NZ_AZAC01000078.1"/>
</dbReference>
<dbReference type="STRING" id="1429043.X474_26915"/>